<dbReference type="EMBL" id="JABFBC010000001">
    <property type="protein sequence ID" value="NNU80115.1"/>
    <property type="molecule type" value="Genomic_DNA"/>
</dbReference>
<feature type="transmembrane region" description="Helical" evidence="1">
    <location>
        <begin position="61"/>
        <end position="87"/>
    </location>
</feature>
<comment type="caution">
    <text evidence="2">The sequence shown here is derived from an EMBL/GenBank/DDBJ whole genome shotgun (WGS) entry which is preliminary data.</text>
</comment>
<evidence type="ECO:0000313" key="3">
    <source>
        <dbReference type="Proteomes" id="UP000572377"/>
    </source>
</evidence>
<keyword evidence="1" id="KW-0812">Transmembrane</keyword>
<keyword evidence="1" id="KW-0472">Membrane</keyword>
<keyword evidence="1" id="KW-1133">Transmembrane helix</keyword>
<sequence length="137" mass="14172">MTGFLLGVAAVVVTLIQISTFFEPQEQGTGALIGEIAADIRQSAERAMRGEPAPGPEPAGISLGLIVTVGALVVAGIAVILGGIGLYRNEPHRPSYMAVGFGSSAFVLHFAFWLAVLICGIVLLTSIIRNLDGILGN</sequence>
<keyword evidence="3" id="KW-1185">Reference proteome</keyword>
<dbReference type="AlphaFoldDB" id="A0A849L1I0"/>
<evidence type="ECO:0000313" key="2">
    <source>
        <dbReference type="EMBL" id="NNU80115.1"/>
    </source>
</evidence>
<gene>
    <name evidence="2" type="ORF">HMH01_06655</name>
</gene>
<protein>
    <submittedName>
        <fullName evidence="2">Uncharacterized protein</fullName>
    </submittedName>
</protein>
<accession>A0A849L1I0</accession>
<feature type="transmembrane region" description="Helical" evidence="1">
    <location>
        <begin position="99"/>
        <end position="128"/>
    </location>
</feature>
<evidence type="ECO:0000256" key="1">
    <source>
        <dbReference type="SAM" id="Phobius"/>
    </source>
</evidence>
<proteinExistence type="predicted"/>
<reference evidence="2 3" key="1">
    <citation type="submission" date="2020-05" db="EMBL/GenBank/DDBJ databases">
        <title>Gimesia benthica sp. nov., a novel planctomycete isolated from a deep-sea water sample of the Northwest Indian Ocean.</title>
        <authorList>
            <person name="Wang J."/>
            <person name="Ruan C."/>
            <person name="Song L."/>
            <person name="Zhu Y."/>
            <person name="Li A."/>
            <person name="Zheng X."/>
            <person name="Wang L."/>
            <person name="Lu Z."/>
            <person name="Huang Y."/>
            <person name="Du W."/>
            <person name="Zhou Y."/>
            <person name="Huang L."/>
            <person name="Dai X."/>
        </authorList>
    </citation>
    <scope>NUCLEOTIDE SEQUENCE [LARGE SCALE GENOMIC DNA]</scope>
    <source>
        <strain evidence="2 3">YYQ-30</strain>
    </source>
</reference>
<dbReference type="Proteomes" id="UP000572377">
    <property type="component" value="Unassembled WGS sequence"/>
</dbReference>
<organism evidence="2 3">
    <name type="scientific">Halovulum dunhuangense</name>
    <dbReference type="NCBI Taxonomy" id="1505036"/>
    <lineage>
        <taxon>Bacteria</taxon>
        <taxon>Pseudomonadati</taxon>
        <taxon>Pseudomonadota</taxon>
        <taxon>Alphaproteobacteria</taxon>
        <taxon>Rhodobacterales</taxon>
        <taxon>Paracoccaceae</taxon>
        <taxon>Halovulum</taxon>
    </lineage>
</organism>
<name>A0A849L1I0_9RHOB</name>